<evidence type="ECO:0000259" key="4">
    <source>
        <dbReference type="SMART" id="SM00560"/>
    </source>
</evidence>
<dbReference type="GO" id="GO:0006955">
    <property type="term" value="P:immune response"/>
    <property type="evidence" value="ECO:0007669"/>
    <property type="project" value="InterPro"/>
</dbReference>
<dbReference type="InterPro" id="IPR006558">
    <property type="entry name" value="LamG-like"/>
</dbReference>
<dbReference type="RefSeq" id="WP_121887756.1">
    <property type="nucleotide sequence ID" value="NZ_PENI01000002.1"/>
</dbReference>
<dbReference type="PANTHER" id="PTHR46943:SF1">
    <property type="entry name" value="PENTRAXIN-RELATED PROTEIN PTX3"/>
    <property type="match status" value="1"/>
</dbReference>
<keyword evidence="1 3" id="KW-0732">Signal</keyword>
<dbReference type="InterPro" id="IPR013320">
    <property type="entry name" value="ConA-like_dom_sf"/>
</dbReference>
<feature type="chain" id="PRO_5018259490" description="LamG-like jellyroll fold domain-containing protein" evidence="3">
    <location>
        <begin position="31"/>
        <end position="1442"/>
    </location>
</feature>
<feature type="domain" description="LamG-like jellyroll fold" evidence="4">
    <location>
        <begin position="1254"/>
        <end position="1422"/>
    </location>
</feature>
<keyword evidence="6" id="KW-1185">Reference proteome</keyword>
<dbReference type="InterPro" id="IPR042837">
    <property type="entry name" value="PTX3"/>
</dbReference>
<dbReference type="NCBIfam" id="NF033679">
    <property type="entry name" value="DNRLRE_dom"/>
    <property type="match status" value="1"/>
</dbReference>
<evidence type="ECO:0000313" key="6">
    <source>
        <dbReference type="Proteomes" id="UP000270471"/>
    </source>
</evidence>
<protein>
    <recommendedName>
        <fullName evidence="4">LamG-like jellyroll fold domain-containing protein</fullName>
    </recommendedName>
</protein>
<evidence type="ECO:0000256" key="2">
    <source>
        <dbReference type="ARBA" id="ARBA00023157"/>
    </source>
</evidence>
<evidence type="ECO:0000313" key="5">
    <source>
        <dbReference type="EMBL" id="RMB87050.1"/>
    </source>
</evidence>
<organism evidence="5 6">
    <name type="scientific">Streptomyces shenzhenensis</name>
    <dbReference type="NCBI Taxonomy" id="943815"/>
    <lineage>
        <taxon>Bacteria</taxon>
        <taxon>Bacillati</taxon>
        <taxon>Actinomycetota</taxon>
        <taxon>Actinomycetes</taxon>
        <taxon>Kitasatosporales</taxon>
        <taxon>Streptomycetaceae</taxon>
        <taxon>Streptomyces</taxon>
    </lineage>
</organism>
<dbReference type="SMART" id="SM00560">
    <property type="entry name" value="LamGL"/>
    <property type="match status" value="3"/>
</dbReference>
<feature type="domain" description="LamG-like jellyroll fold" evidence="4">
    <location>
        <begin position="796"/>
        <end position="947"/>
    </location>
</feature>
<dbReference type="Pfam" id="PF13385">
    <property type="entry name" value="Laminin_G_3"/>
    <property type="match status" value="3"/>
</dbReference>
<dbReference type="Gene3D" id="2.60.120.200">
    <property type="match status" value="3"/>
</dbReference>
<comment type="caution">
    <text evidence="5">The sequence shown here is derived from an EMBL/GenBank/DDBJ whole genome shotgun (WGS) entry which is preliminary data.</text>
</comment>
<accession>A0A3M0IG37</accession>
<reference evidence="5 6" key="1">
    <citation type="submission" date="2017-11" db="EMBL/GenBank/DDBJ databases">
        <title>Draft genome of actinobacteria isolated from guarana (Paullinia cupana (Mart.) Ducke.</title>
        <authorList>
            <person name="Siqueira K.A."/>
            <person name="Liotti R.G."/>
            <person name="Mendes T.A.O."/>
            <person name="Soares M.A."/>
        </authorList>
    </citation>
    <scope>NUCLEOTIDE SEQUENCE [LARGE SCALE GENOMIC DNA]</scope>
    <source>
        <strain evidence="5 6">193</strain>
    </source>
</reference>
<dbReference type="OrthoDB" id="176279at2"/>
<dbReference type="EMBL" id="PENI01000002">
    <property type="protein sequence ID" value="RMB87050.1"/>
    <property type="molecule type" value="Genomic_DNA"/>
</dbReference>
<evidence type="ECO:0000256" key="1">
    <source>
        <dbReference type="ARBA" id="ARBA00022729"/>
    </source>
</evidence>
<proteinExistence type="predicted"/>
<dbReference type="SUPFAM" id="SSF49899">
    <property type="entry name" value="Concanavalin A-like lectins/glucanases"/>
    <property type="match status" value="3"/>
</dbReference>
<dbReference type="PANTHER" id="PTHR46943">
    <property type="entry name" value="PENTRAXIN-RELATED PROTEIN PTX3"/>
    <property type="match status" value="1"/>
</dbReference>
<name>A0A3M0IG37_9ACTN</name>
<dbReference type="Proteomes" id="UP000270471">
    <property type="component" value="Unassembled WGS sequence"/>
</dbReference>
<keyword evidence="2" id="KW-1015">Disulfide bond</keyword>
<gene>
    <name evidence="5" type="ORF">CTZ28_03745</name>
</gene>
<feature type="signal peptide" evidence="3">
    <location>
        <begin position="1"/>
        <end position="30"/>
    </location>
</feature>
<sequence length="1442" mass="150672">MTGMQARTRAVRRAVGVVLGVVLAMGAAPAVGQAAAGAAAGSRSGGPAAAAAETGGLSEAEALAEAERTGEPVEISALRGESREVFATPEGEFDAREYLRPVWARTGGGWQRVDTDLVATRDGTVAPKASTVGLEFSGGGRVPLVRMERAGRVLSLSWPTALPEPQVQGAVATYPSVLPGVDLRMTAQEDGFSQLLVVKTAQAAASTDLAELRMKMSGEGLDVQETDEGGLKARDVGAQGAVFEAPRPMMWDSSPGGTATRTASAGRAVASDVAASDAGAEPGAAESGKLAAVGVEVPTGQDELVLTPDADVLKGEDTTYPVYIDPQWYSPRASAWTMASKYWASSPQWKFNGDADAGLGYCNWSYCNPNDTKRLFYRIPVSTFAGKSILSAEFVVRNTWSASCSARSVELWQTKDISSSTTWNSQDASGFWVKQLDSASFAYGYSGCAAKDAEFDVKSAVQAAANSKSSTMTFGLQAASESDAYGWKRFSDKAYLRVKYNRPPSQIKLSQLTMSPGGSCVPADKMVRIRSTATVRANDVTDPDGDAVSVQFQASWDAGDGAGWKARWTSARTTSKASGSDFSIVLPSSIPKNKHVDWHVRSYDGAQWSSWSYSGAHGCHFIYDTSVPVGPVITSAQYGASDSEDPDDPWWDGVGRYGTFSVGTTSTDVTKYWFGINTSPSSANTLTTTGGGVKTIKFMPTRPGVNFITAQAFDAAGNGSEPTTYTFRVRAGQPDRVTWQMDENSGAAKVAGAGGDWPAVLHGATPGGPGVAGSGLTLDGTDDYAATVSPVLNTGKSFTVSLWAKLPGTDPGRPSVALSQPGQNHSGFEIYYSSALGGWVFLRHADDASSGGTAARAVQPACAAGDTPCVTSRLSEWTNLVGVFDNPNQQIRLYVGGKLVGSAAYSRPWDARGGTILGAAKHYGALADYFPGSLDDVELFDYQLTDTQVAKLAARSPVDTGRPAKLVWPLDEAANATAVVGRGQAADAVLKGGAATGTAGVSGRAVSFDGVDDHATTGRPLLDTFQSFTVSAWVQLPKDKEARAMTAVSQLGTVRRSFELYHSSALGGWVFSRPESDVSGAAIVRATHTACVANTNCAAGRFGEWNHVVGVYDADAGKLLLYVNGTLQASTPFSSRWSSEGPVSIGSGLNPDGAVASPLKGSTDDVRLYDRVVSGDEVQQLFKQRPLVKSRWTFEETANATPVTVPDAAGTGNVLTMNGGASKSDTGFIDFGAMELDGTSGYASASSMPVDTSGSFTMTAWAQAAAIPAGTVALTSAEGSKQSAFTVRFVPDAADPENSPGRWQLTVADKDATDAEVVQADNGGFSDAREWNHLALVYDGFAKEARLYVNGGLAGVACPDTDGDGVSDSDTCADQVPWAENALSFKATSLQIGRSGTGSSAGSYFPGLVDDVWTFQGALNDSQIAELAGSFFDIPTEVPAGS</sequence>
<feature type="domain" description="LamG-like jellyroll fold" evidence="4">
    <location>
        <begin position="1026"/>
        <end position="1176"/>
    </location>
</feature>
<evidence type="ECO:0000256" key="3">
    <source>
        <dbReference type="SAM" id="SignalP"/>
    </source>
</evidence>